<dbReference type="PANTHER" id="PTHR31927:SF2">
    <property type="entry name" value="FI07246P-RELATED"/>
    <property type="match status" value="1"/>
</dbReference>
<dbReference type="InterPro" id="IPR004145">
    <property type="entry name" value="DUF243"/>
</dbReference>
<dbReference type="SMART" id="SM00690">
    <property type="entry name" value="DM5"/>
    <property type="match status" value="1"/>
</dbReference>
<dbReference type="AlphaFoldDB" id="A0A6J1SHI4"/>
<feature type="signal peptide" evidence="1">
    <location>
        <begin position="1"/>
        <end position="20"/>
    </location>
</feature>
<dbReference type="GO" id="GO:0062129">
    <property type="term" value="C:chitin-based extracellular matrix"/>
    <property type="evidence" value="ECO:0007669"/>
    <property type="project" value="TreeGrafter"/>
</dbReference>
<accession>A0A6J1SHI4</accession>
<protein>
    <submittedName>
        <fullName evidence="4">Zinc finger RNA-binding protein-like</fullName>
    </submittedName>
</protein>
<sequence length="507" mass="52990">MLIGPLLSVQVLCLAAVALARPQEYAQQYSGASSSGAVTTVTERTFTIRGEADNNNKQYDNQYASGVSSYSAGASGVSQPGYSFETVATAQPAQQESYAQNYQQSYQSAPAYQQSYQQSYQAAPAYQQSYQQTYQAAPAYQQSYQQTYQAAPAVAYQAAYQAAPAVAYQAAPAVAYQAAPAIAYQAAPAVAYQAAPVAFTAVTAAPAVSYQAAPVAYQQNNYASSVGVRSQESYDSSLQQSQVSGAEEKIYKHVYAFAAPEEPAVRASVRVQAPVNKKKHYKLVFIKAPQQQTVVDSDITLPAQEEEKTLIYVLSKNQKQVQPEIRIKQAQSSKHAKPEVFFLKYKNEQEAQAIASGAISGQSADVPAQGEIISDGSVSILGKSSGASSFGGSSFGSSSSSFGSSSSSFAAPSFGASNFGSSSLGSSVVASPSSYAAPSFGSSAFKSNAGTSGSTGFSFGSQINSGSFDGANYGTRSSFSSYNQEPASVAIKVTQEPVSATASSLSL</sequence>
<dbReference type="OrthoDB" id="6376010at2759"/>
<dbReference type="GeneID" id="113207904"/>
<dbReference type="GO" id="GO:0008010">
    <property type="term" value="F:structural constituent of chitin-based larval cuticle"/>
    <property type="evidence" value="ECO:0007669"/>
    <property type="project" value="TreeGrafter"/>
</dbReference>
<evidence type="ECO:0000313" key="4">
    <source>
        <dbReference type="RefSeq" id="XP_026280447.2"/>
    </source>
</evidence>
<dbReference type="KEGG" id="foc:113207904"/>
<name>A0A6J1SHI4_FRAOC</name>
<dbReference type="GO" id="GO:0040003">
    <property type="term" value="P:chitin-based cuticle development"/>
    <property type="evidence" value="ECO:0007669"/>
    <property type="project" value="TreeGrafter"/>
</dbReference>
<proteinExistence type="predicted"/>
<organism evidence="3 4">
    <name type="scientific">Frankliniella occidentalis</name>
    <name type="common">Western flower thrips</name>
    <name type="synonym">Euthrips occidentalis</name>
    <dbReference type="NCBI Taxonomy" id="133901"/>
    <lineage>
        <taxon>Eukaryota</taxon>
        <taxon>Metazoa</taxon>
        <taxon>Ecdysozoa</taxon>
        <taxon>Arthropoda</taxon>
        <taxon>Hexapoda</taxon>
        <taxon>Insecta</taxon>
        <taxon>Pterygota</taxon>
        <taxon>Neoptera</taxon>
        <taxon>Paraneoptera</taxon>
        <taxon>Thysanoptera</taxon>
        <taxon>Terebrantia</taxon>
        <taxon>Thripoidea</taxon>
        <taxon>Thripidae</taxon>
        <taxon>Frankliniella</taxon>
    </lineage>
</organism>
<feature type="domain" description="DUF243" evidence="2">
    <location>
        <begin position="248"/>
        <end position="348"/>
    </location>
</feature>
<reference evidence="4" key="1">
    <citation type="submission" date="2025-08" db="UniProtKB">
        <authorList>
            <consortium name="RefSeq"/>
        </authorList>
    </citation>
    <scope>IDENTIFICATION</scope>
    <source>
        <tissue evidence="4">Whole organism</tissue>
    </source>
</reference>
<keyword evidence="1" id="KW-0732">Signal</keyword>
<dbReference type="Pfam" id="PF03103">
    <property type="entry name" value="DUF243"/>
    <property type="match status" value="1"/>
</dbReference>
<dbReference type="Proteomes" id="UP000504606">
    <property type="component" value="Unplaced"/>
</dbReference>
<feature type="chain" id="PRO_5039102889" evidence="1">
    <location>
        <begin position="21"/>
        <end position="507"/>
    </location>
</feature>
<dbReference type="PANTHER" id="PTHR31927">
    <property type="entry name" value="FI07246P-RELATED-RELATED"/>
    <property type="match status" value="1"/>
</dbReference>
<dbReference type="RefSeq" id="XP_026280447.2">
    <property type="nucleotide sequence ID" value="XM_026424662.2"/>
</dbReference>
<keyword evidence="3" id="KW-1185">Reference proteome</keyword>
<gene>
    <name evidence="4" type="primary">LOC113207904</name>
</gene>
<evidence type="ECO:0000256" key="1">
    <source>
        <dbReference type="SAM" id="SignalP"/>
    </source>
</evidence>
<evidence type="ECO:0000259" key="2">
    <source>
        <dbReference type="SMART" id="SM00690"/>
    </source>
</evidence>
<evidence type="ECO:0000313" key="3">
    <source>
        <dbReference type="Proteomes" id="UP000504606"/>
    </source>
</evidence>